<feature type="compositionally biased region" description="Basic and acidic residues" evidence="6">
    <location>
        <begin position="35"/>
        <end position="46"/>
    </location>
</feature>
<evidence type="ECO:0000256" key="4">
    <source>
        <dbReference type="ARBA" id="ARBA00023043"/>
    </source>
</evidence>
<keyword evidence="8" id="KW-1185">Reference proteome</keyword>
<evidence type="ECO:0000256" key="6">
    <source>
        <dbReference type="SAM" id="MobiDB-lite"/>
    </source>
</evidence>
<dbReference type="OrthoDB" id="412109at2759"/>
<dbReference type="GO" id="GO:0043124">
    <property type="term" value="P:negative regulation of canonical NF-kappaB signal transduction"/>
    <property type="evidence" value="ECO:0007669"/>
    <property type="project" value="InterPro"/>
</dbReference>
<dbReference type="GO" id="GO:0005634">
    <property type="term" value="C:nucleus"/>
    <property type="evidence" value="ECO:0007669"/>
    <property type="project" value="UniProtKB-SubCell"/>
</dbReference>
<protein>
    <submittedName>
        <fullName evidence="7">Uncharacterized protein</fullName>
    </submittedName>
</protein>
<accession>A0A6A5YFN4</accession>
<evidence type="ECO:0000313" key="7">
    <source>
        <dbReference type="EMBL" id="KAF2105926.1"/>
    </source>
</evidence>
<evidence type="ECO:0000256" key="3">
    <source>
        <dbReference type="ARBA" id="ARBA00022737"/>
    </source>
</evidence>
<evidence type="ECO:0000256" key="2">
    <source>
        <dbReference type="ARBA" id="ARBA00022553"/>
    </source>
</evidence>
<keyword evidence="3" id="KW-0677">Repeat</keyword>
<dbReference type="InterPro" id="IPR038753">
    <property type="entry name" value="NFKBIL1"/>
</dbReference>
<evidence type="ECO:0000313" key="8">
    <source>
        <dbReference type="Proteomes" id="UP000799770"/>
    </source>
</evidence>
<dbReference type="EMBL" id="ML977369">
    <property type="protein sequence ID" value="KAF2105926.1"/>
    <property type="molecule type" value="Genomic_DNA"/>
</dbReference>
<gene>
    <name evidence="7" type="ORF">BDV96DRAFT_617605</name>
</gene>
<comment type="subcellular location">
    <subcellularLocation>
        <location evidence="1">Nucleus</location>
    </subcellularLocation>
</comment>
<feature type="compositionally biased region" description="Basic residues" evidence="6">
    <location>
        <begin position="19"/>
        <end position="34"/>
    </location>
</feature>
<evidence type="ECO:0000256" key="5">
    <source>
        <dbReference type="ARBA" id="ARBA00023242"/>
    </source>
</evidence>
<feature type="compositionally biased region" description="Basic residues" evidence="6">
    <location>
        <begin position="47"/>
        <end position="70"/>
    </location>
</feature>
<dbReference type="PANTHER" id="PTHR15263">
    <property type="entry name" value="I-KAPPA-B-LIKE PROTEIN IKBL"/>
    <property type="match status" value="1"/>
</dbReference>
<dbReference type="Proteomes" id="UP000799770">
    <property type="component" value="Unassembled WGS sequence"/>
</dbReference>
<organism evidence="7 8">
    <name type="scientific">Lophiotrema nucula</name>
    <dbReference type="NCBI Taxonomy" id="690887"/>
    <lineage>
        <taxon>Eukaryota</taxon>
        <taxon>Fungi</taxon>
        <taxon>Dikarya</taxon>
        <taxon>Ascomycota</taxon>
        <taxon>Pezizomycotina</taxon>
        <taxon>Dothideomycetes</taxon>
        <taxon>Pleosporomycetidae</taxon>
        <taxon>Pleosporales</taxon>
        <taxon>Lophiotremataceae</taxon>
        <taxon>Lophiotrema</taxon>
    </lineage>
</organism>
<name>A0A6A5YFN4_9PLEO</name>
<feature type="region of interest" description="Disordered" evidence="6">
    <location>
        <begin position="189"/>
        <end position="221"/>
    </location>
</feature>
<proteinExistence type="predicted"/>
<feature type="compositionally biased region" description="Basic and acidic residues" evidence="6">
    <location>
        <begin position="1"/>
        <end position="17"/>
    </location>
</feature>
<reference evidence="7" key="1">
    <citation type="journal article" date="2020" name="Stud. Mycol.">
        <title>101 Dothideomycetes genomes: a test case for predicting lifestyles and emergence of pathogens.</title>
        <authorList>
            <person name="Haridas S."/>
            <person name="Albert R."/>
            <person name="Binder M."/>
            <person name="Bloem J."/>
            <person name="Labutti K."/>
            <person name="Salamov A."/>
            <person name="Andreopoulos B."/>
            <person name="Baker S."/>
            <person name="Barry K."/>
            <person name="Bills G."/>
            <person name="Bluhm B."/>
            <person name="Cannon C."/>
            <person name="Castanera R."/>
            <person name="Culley D."/>
            <person name="Daum C."/>
            <person name="Ezra D."/>
            <person name="Gonzalez J."/>
            <person name="Henrissat B."/>
            <person name="Kuo A."/>
            <person name="Liang C."/>
            <person name="Lipzen A."/>
            <person name="Lutzoni F."/>
            <person name="Magnuson J."/>
            <person name="Mondo S."/>
            <person name="Nolan M."/>
            <person name="Ohm R."/>
            <person name="Pangilinan J."/>
            <person name="Park H.-J."/>
            <person name="Ramirez L."/>
            <person name="Alfaro M."/>
            <person name="Sun H."/>
            <person name="Tritt A."/>
            <person name="Yoshinaga Y."/>
            <person name="Zwiers L.-H."/>
            <person name="Turgeon B."/>
            <person name="Goodwin S."/>
            <person name="Spatafora J."/>
            <person name="Crous P."/>
            <person name="Grigoriev I."/>
        </authorList>
    </citation>
    <scope>NUCLEOTIDE SEQUENCE</scope>
    <source>
        <strain evidence="7">CBS 627.86</strain>
    </source>
</reference>
<sequence length="352" mass="42075">MEGQHEEPPASHEEYARSKASKFRLKPEHKRKAKRDSPDDYGAKEQSRKRHRSHRYNGSHSDKRRGRRERKHEDLQENLAKPPIRGFTQAAWNDEYANPDHQYRESLYDAHHGRSDIDPEVAFRESLFDALADDEGAEYWEGVYGQPIHIYPNMKPGPDGELERMTDEDYAQYVRRKMWEKSHEHILEEREARAKQRDSQKKQRRGLEEDISQQEAEREAARRRMQESIRLGEERKRAKEVDAAWVKYLKKWEELKSNKHLDRETSAAVQEFIPWPVVSGRMRHVSKDQIDRFFEHSSAWRDDATALLKVERVRWHPDKMQQRFGQHLNDETMKAVTAVFQVIDRLWSERRT</sequence>
<feature type="region of interest" description="Disordered" evidence="6">
    <location>
        <begin position="1"/>
        <end position="86"/>
    </location>
</feature>
<dbReference type="PANTHER" id="PTHR15263:SF1">
    <property type="entry name" value="NF-KAPPA-B INHIBITOR-LIKE PROTEIN 1"/>
    <property type="match status" value="1"/>
</dbReference>
<evidence type="ECO:0000256" key="1">
    <source>
        <dbReference type="ARBA" id="ARBA00004123"/>
    </source>
</evidence>
<feature type="compositionally biased region" description="Basic and acidic residues" evidence="6">
    <location>
        <begin position="189"/>
        <end position="208"/>
    </location>
</feature>
<keyword evidence="5" id="KW-0539">Nucleus</keyword>
<keyword evidence="4" id="KW-0040">ANK repeat</keyword>
<dbReference type="AlphaFoldDB" id="A0A6A5YFN4"/>
<keyword evidence="2" id="KW-0597">Phosphoprotein</keyword>